<dbReference type="GO" id="GO:0043093">
    <property type="term" value="P:FtsZ-dependent cytokinesis"/>
    <property type="evidence" value="ECO:0007669"/>
    <property type="project" value="UniProtKB-UniRule"/>
</dbReference>
<accession>A0A0V8JG02</accession>
<dbReference type="PROSITE" id="PS51779">
    <property type="entry name" value="POTRA"/>
    <property type="match status" value="1"/>
</dbReference>
<dbReference type="InterPro" id="IPR026580">
    <property type="entry name" value="DivIB"/>
</dbReference>
<dbReference type="InterPro" id="IPR034746">
    <property type="entry name" value="POTRA"/>
</dbReference>
<evidence type="ECO:0000256" key="6">
    <source>
        <dbReference type="ARBA" id="ARBA00023136"/>
    </source>
</evidence>
<evidence type="ECO:0000313" key="11">
    <source>
        <dbReference type="Proteomes" id="UP000054099"/>
    </source>
</evidence>
<dbReference type="Pfam" id="PF03799">
    <property type="entry name" value="FtsQ_DivIB_C"/>
    <property type="match status" value="1"/>
</dbReference>
<proteinExistence type="inferred from homology"/>
<dbReference type="InterPro" id="IPR005548">
    <property type="entry name" value="Cell_div_FtsQ/DivIB_C"/>
</dbReference>
<reference evidence="10 11" key="1">
    <citation type="journal article" date="2014" name="Antonie Van Leeuwenhoek">
        <title>Fictibacillus enclensis sp. nov., isolated from marine sediment.</title>
        <authorList>
            <person name="Dastager S.G."/>
            <person name="Mawlankar R."/>
            <person name="Srinivasan K."/>
            <person name="Tang S.K."/>
            <person name="Lee J.C."/>
            <person name="Ramana V.V."/>
            <person name="Shouche Y.S."/>
        </authorList>
    </citation>
    <scope>NUCLEOTIDE SEQUENCE [LARGE SCALE GENOMIC DNA]</scope>
    <source>
        <strain evidence="10 11">NIO-1003</strain>
    </source>
</reference>
<name>A0A0V8JG02_9BACL</name>
<dbReference type="Proteomes" id="UP000054099">
    <property type="component" value="Unassembled WGS sequence"/>
</dbReference>
<keyword evidence="7 8" id="KW-0131">Cell cycle</keyword>
<evidence type="ECO:0000256" key="4">
    <source>
        <dbReference type="ARBA" id="ARBA00022692"/>
    </source>
</evidence>
<comment type="function">
    <text evidence="8">Cell division protein that may be involved in stabilizing or promoting the assembly of the division complex.</text>
</comment>
<sequence>MDKHKVVPIEDRIPKLKTQRKQKTNRRMVIYLSLFFLLIMIFVYFQSSFSDVKKITVTGNENISDEAIIKAGKIEPHTSFLNLSDKDIEKNIGKLQEISSVAVHKSFYNHLQIQVKEYHRVAYLEEKSKYYPVLESGKALAPMGKKYMPVNAPIIADWKDKGQLKSMAKELAKLSQGVAHRISEIHLDSKDKAGKKVILYMTDGYVVRSSISHFSRKMEEYPSIVQQLGPHRKGVINMDISTYFREYGDEEAPKE</sequence>
<evidence type="ECO:0000256" key="3">
    <source>
        <dbReference type="ARBA" id="ARBA00022618"/>
    </source>
</evidence>
<keyword evidence="6 8" id="KW-0472">Membrane</keyword>
<evidence type="ECO:0000313" key="10">
    <source>
        <dbReference type="EMBL" id="KSU85972.1"/>
    </source>
</evidence>
<dbReference type="Pfam" id="PF08478">
    <property type="entry name" value="POTRA_1"/>
    <property type="match status" value="1"/>
</dbReference>
<evidence type="ECO:0000259" key="9">
    <source>
        <dbReference type="PROSITE" id="PS51779"/>
    </source>
</evidence>
<dbReference type="EMBL" id="LNQN01000001">
    <property type="protein sequence ID" value="KSU85972.1"/>
    <property type="molecule type" value="Genomic_DNA"/>
</dbReference>
<comment type="subcellular location">
    <subcellularLocation>
        <location evidence="8">Cell membrane</location>
        <topology evidence="8">Single-pass type II membrane protein</topology>
    </subcellularLocation>
    <subcellularLocation>
        <location evidence="1">Membrane</location>
    </subcellularLocation>
    <text evidence="8">Localizes to the division septum.</text>
</comment>
<evidence type="ECO:0000256" key="8">
    <source>
        <dbReference type="HAMAP-Rule" id="MF_00912"/>
    </source>
</evidence>
<evidence type="ECO:0000256" key="1">
    <source>
        <dbReference type="ARBA" id="ARBA00004370"/>
    </source>
</evidence>
<keyword evidence="2 8" id="KW-1003">Cell membrane</keyword>
<dbReference type="Gene3D" id="3.40.50.10960">
    <property type="match status" value="1"/>
</dbReference>
<keyword evidence="4 8" id="KW-0812">Transmembrane</keyword>
<evidence type="ECO:0000256" key="5">
    <source>
        <dbReference type="ARBA" id="ARBA00022989"/>
    </source>
</evidence>
<dbReference type="AlphaFoldDB" id="A0A0V8JG02"/>
<comment type="similarity">
    <text evidence="8">Belongs to the FtsQ/DivIB family. DivIB subfamily.</text>
</comment>
<dbReference type="GO" id="GO:0005886">
    <property type="term" value="C:plasma membrane"/>
    <property type="evidence" value="ECO:0007669"/>
    <property type="project" value="UniProtKB-SubCell"/>
</dbReference>
<evidence type="ECO:0000256" key="2">
    <source>
        <dbReference type="ARBA" id="ARBA00022475"/>
    </source>
</evidence>
<keyword evidence="11" id="KW-1185">Reference proteome</keyword>
<feature type="transmembrane region" description="Helical" evidence="8">
    <location>
        <begin position="28"/>
        <end position="45"/>
    </location>
</feature>
<feature type="domain" description="POTRA" evidence="9">
    <location>
        <begin position="50"/>
        <end position="118"/>
    </location>
</feature>
<dbReference type="HAMAP" id="MF_00912">
    <property type="entry name" value="DivIB"/>
    <property type="match status" value="1"/>
</dbReference>
<dbReference type="InterPro" id="IPR050487">
    <property type="entry name" value="FtsQ_DivIB"/>
</dbReference>
<dbReference type="PANTHER" id="PTHR37820:SF1">
    <property type="entry name" value="CELL DIVISION PROTEIN FTSQ"/>
    <property type="match status" value="1"/>
</dbReference>
<gene>
    <name evidence="8" type="primary">divIB</name>
    <name evidence="10" type="ORF">AS030_05540</name>
</gene>
<evidence type="ECO:0000256" key="7">
    <source>
        <dbReference type="ARBA" id="ARBA00023306"/>
    </source>
</evidence>
<protein>
    <recommendedName>
        <fullName evidence="8">Cell division protein DivIB</fullName>
    </recommendedName>
</protein>
<keyword evidence="5 8" id="KW-1133">Transmembrane helix</keyword>
<dbReference type="RefSeq" id="WP_061971567.1">
    <property type="nucleotide sequence ID" value="NZ_FMAV01000001.1"/>
</dbReference>
<keyword evidence="3 8" id="KW-0132">Cell division</keyword>
<dbReference type="GO" id="GO:0032153">
    <property type="term" value="C:cell division site"/>
    <property type="evidence" value="ECO:0007669"/>
    <property type="project" value="UniProtKB-UniRule"/>
</dbReference>
<comment type="caution">
    <text evidence="10">The sequence shown here is derived from an EMBL/GenBank/DDBJ whole genome shotgun (WGS) entry which is preliminary data.</text>
</comment>
<organism evidence="10 11">
    <name type="scientific">Fictibacillus enclensis</name>
    <dbReference type="NCBI Taxonomy" id="1017270"/>
    <lineage>
        <taxon>Bacteria</taxon>
        <taxon>Bacillati</taxon>
        <taxon>Bacillota</taxon>
        <taxon>Bacilli</taxon>
        <taxon>Bacillales</taxon>
        <taxon>Fictibacillaceae</taxon>
        <taxon>Fictibacillus</taxon>
    </lineage>
</organism>
<dbReference type="InterPro" id="IPR013685">
    <property type="entry name" value="POTRA_FtsQ_type"/>
</dbReference>
<dbReference type="Gene3D" id="3.10.20.310">
    <property type="entry name" value="membrane protein fhac"/>
    <property type="match status" value="1"/>
</dbReference>
<dbReference type="PANTHER" id="PTHR37820">
    <property type="entry name" value="CELL DIVISION PROTEIN DIVIB"/>
    <property type="match status" value="1"/>
</dbReference>